<dbReference type="RefSeq" id="WP_213041757.1">
    <property type="nucleotide sequence ID" value="NZ_CAJNBJ010000002.1"/>
</dbReference>
<comment type="caution">
    <text evidence="1">The sequence shown here is derived from an EMBL/GenBank/DDBJ whole genome shotgun (WGS) entry which is preliminary data.</text>
</comment>
<reference evidence="1 2" key="1">
    <citation type="submission" date="2021-02" db="EMBL/GenBank/DDBJ databases">
        <authorList>
            <person name="Han P."/>
        </authorList>
    </citation>
    <scope>NUCLEOTIDE SEQUENCE [LARGE SCALE GENOMIC DNA]</scope>
    <source>
        <strain evidence="1">Candidatus Nitrospira sp. ZN2</strain>
    </source>
</reference>
<keyword evidence="2" id="KW-1185">Reference proteome</keyword>
<gene>
    <name evidence="1" type="ORF">NSPZN2_100427</name>
</gene>
<dbReference type="Proteomes" id="UP000675880">
    <property type="component" value="Unassembled WGS sequence"/>
</dbReference>
<dbReference type="EC" id="3.1.11.5" evidence="1"/>
<dbReference type="EMBL" id="CAJNBJ010000002">
    <property type="protein sequence ID" value="CAE6732476.1"/>
    <property type="molecule type" value="Genomic_DNA"/>
</dbReference>
<accession>A0ABM8R4E8</accession>
<sequence length="214" mass="23874">MKRIGDAKSCKAHPKRPRGSCLPRTGDQMVLHSFKEVVQDYIARYRDRANNELASFQMLNSLDEAVERAARAEVDGGRKHDHQWRIPEAVLARAGKELLAKRAQIRKCTGFDSLIELVETTAGSIRGFGELAIYDTAVRIGARLGMEPEFVYLHRGTRKGAKALGLASGGKYLKVGELPAEFTKLRPHEIEDCLCIYAKELARLKRASVNVRAN</sequence>
<name>A0ABM8R4E8_9BACT</name>
<keyword evidence="1" id="KW-0378">Hydrolase</keyword>
<organism evidence="1 2">
    <name type="scientific">Nitrospira defluvii</name>
    <dbReference type="NCBI Taxonomy" id="330214"/>
    <lineage>
        <taxon>Bacteria</taxon>
        <taxon>Pseudomonadati</taxon>
        <taxon>Nitrospirota</taxon>
        <taxon>Nitrospiria</taxon>
        <taxon>Nitrospirales</taxon>
        <taxon>Nitrospiraceae</taxon>
        <taxon>Nitrospira</taxon>
    </lineage>
</organism>
<dbReference type="GO" id="GO:0008854">
    <property type="term" value="F:exodeoxyribonuclease V activity"/>
    <property type="evidence" value="ECO:0007669"/>
    <property type="project" value="UniProtKB-EC"/>
</dbReference>
<protein>
    <submittedName>
        <fullName evidence="1">Exodeoxyribonuclease V beta chain</fullName>
        <ecNumber evidence="1">3.1.11.5</ecNumber>
    </submittedName>
</protein>
<evidence type="ECO:0000313" key="2">
    <source>
        <dbReference type="Proteomes" id="UP000675880"/>
    </source>
</evidence>
<proteinExistence type="predicted"/>
<evidence type="ECO:0000313" key="1">
    <source>
        <dbReference type="EMBL" id="CAE6732476.1"/>
    </source>
</evidence>